<feature type="domain" description="N-acetyltransferase" evidence="1">
    <location>
        <begin position="112"/>
        <end position="269"/>
    </location>
</feature>
<dbReference type="Gene3D" id="3.40.630.30">
    <property type="match status" value="1"/>
</dbReference>
<gene>
    <name evidence="2" type="ORF">XYLVIOL_LOCUS5851</name>
</gene>
<dbReference type="InterPro" id="IPR000182">
    <property type="entry name" value="GNAT_dom"/>
</dbReference>
<keyword evidence="3" id="KW-1185">Reference proteome</keyword>
<accession>A0ABP1NPR1</accession>
<comment type="caution">
    <text evidence="2">The sequence shown here is derived from an EMBL/GenBank/DDBJ whole genome shotgun (WGS) entry which is preliminary data.</text>
</comment>
<evidence type="ECO:0000259" key="1">
    <source>
        <dbReference type="PROSITE" id="PS51186"/>
    </source>
</evidence>
<reference evidence="2 3" key="1">
    <citation type="submission" date="2024-08" db="EMBL/GenBank/DDBJ databases">
        <authorList>
            <person name="Will J Nash"/>
            <person name="Angela Man"/>
            <person name="Seanna McTaggart"/>
            <person name="Kendall Baker"/>
            <person name="Tom Barker"/>
            <person name="Leah Catchpole"/>
            <person name="Alex Durrant"/>
            <person name="Karim Gharbi"/>
            <person name="Naomi Irish"/>
            <person name="Gemy Kaithakottil"/>
            <person name="Debby Ku"/>
            <person name="Aaliyah Providence"/>
            <person name="Felix Shaw"/>
            <person name="David Swarbreck"/>
            <person name="Chris Watkins"/>
            <person name="Ann M. McCartney"/>
            <person name="Giulio Formenti"/>
            <person name="Alice Mouton"/>
            <person name="Noel Vella"/>
            <person name="Bjorn M von Reumont"/>
            <person name="Adriana Vella"/>
            <person name="Wilfried Haerty"/>
        </authorList>
    </citation>
    <scope>NUCLEOTIDE SEQUENCE [LARGE SCALE GENOMIC DNA]</scope>
</reference>
<dbReference type="SUPFAM" id="SSF55729">
    <property type="entry name" value="Acyl-CoA N-acyltransferases (Nat)"/>
    <property type="match status" value="1"/>
</dbReference>
<proteinExistence type="predicted"/>
<dbReference type="PANTHER" id="PTHR20905:SF1">
    <property type="entry name" value="AT07410P-RELATED"/>
    <property type="match status" value="1"/>
</dbReference>
<dbReference type="PROSITE" id="PS51186">
    <property type="entry name" value="GNAT"/>
    <property type="match status" value="1"/>
</dbReference>
<dbReference type="Proteomes" id="UP001642520">
    <property type="component" value="Unassembled WGS sequence"/>
</dbReference>
<dbReference type="EMBL" id="CAXAJV020001293">
    <property type="protein sequence ID" value="CAL7943030.1"/>
    <property type="molecule type" value="Genomic_DNA"/>
</dbReference>
<evidence type="ECO:0000313" key="3">
    <source>
        <dbReference type="Proteomes" id="UP001642520"/>
    </source>
</evidence>
<dbReference type="PANTHER" id="PTHR20905">
    <property type="entry name" value="N-ACETYLTRANSFERASE-RELATED"/>
    <property type="match status" value="1"/>
</dbReference>
<dbReference type="InterPro" id="IPR016181">
    <property type="entry name" value="Acyl_CoA_acyltransferase"/>
</dbReference>
<name>A0ABP1NPR1_XYLVO</name>
<sequence length="269" mass="30510">MKSRLESSTESESAALAVFSSILWHLFSDESTVHLVARTEITLADSANDERTDMDYHMQVVTKDDKARVLQFLRRFFFRDEPLNQCIELIPEGEDSTCIELEQYCSKSSLENNLSLMAVSTSGAIVGVLLNGKVEPPSDEDSEFITTCKNPKFRKIVRLLKYVDRNVNHNEKFQGLNVLEIRIISVDSNWRGKGIARALIEKALEIAKEKGFHFARADCSSYFSGKLCSRLGFEPIYKLKYADYVDDDGNPVFSPAFPHKAMVSYIKKL</sequence>
<dbReference type="CDD" id="cd04301">
    <property type="entry name" value="NAT_SF"/>
    <property type="match status" value="1"/>
</dbReference>
<protein>
    <recommendedName>
        <fullName evidence="1">N-acetyltransferase domain-containing protein</fullName>
    </recommendedName>
</protein>
<organism evidence="2 3">
    <name type="scientific">Xylocopa violacea</name>
    <name type="common">Violet carpenter bee</name>
    <name type="synonym">Apis violacea</name>
    <dbReference type="NCBI Taxonomy" id="135666"/>
    <lineage>
        <taxon>Eukaryota</taxon>
        <taxon>Metazoa</taxon>
        <taxon>Ecdysozoa</taxon>
        <taxon>Arthropoda</taxon>
        <taxon>Hexapoda</taxon>
        <taxon>Insecta</taxon>
        <taxon>Pterygota</taxon>
        <taxon>Neoptera</taxon>
        <taxon>Endopterygota</taxon>
        <taxon>Hymenoptera</taxon>
        <taxon>Apocrita</taxon>
        <taxon>Aculeata</taxon>
        <taxon>Apoidea</taxon>
        <taxon>Anthophila</taxon>
        <taxon>Apidae</taxon>
        <taxon>Xylocopa</taxon>
        <taxon>Xylocopa</taxon>
    </lineage>
</organism>
<evidence type="ECO:0000313" key="2">
    <source>
        <dbReference type="EMBL" id="CAL7943030.1"/>
    </source>
</evidence>
<dbReference type="Pfam" id="PF00583">
    <property type="entry name" value="Acetyltransf_1"/>
    <property type="match status" value="1"/>
</dbReference>